<evidence type="ECO:0000313" key="2">
    <source>
        <dbReference type="Proteomes" id="UP000183868"/>
    </source>
</evidence>
<reference evidence="1 2" key="1">
    <citation type="submission" date="2016-11" db="EMBL/GenBank/DDBJ databases">
        <title>Genomic analysis of Caldithrix abyssi and proposal of a novel bacterial phylum Caldithrichaeota.</title>
        <authorList>
            <person name="Kublanov I."/>
            <person name="Sigalova O."/>
            <person name="Gavrilov S."/>
            <person name="Lebedinsky A."/>
            <person name="Ivanova N."/>
            <person name="Daum C."/>
            <person name="Reddy T."/>
            <person name="Klenk H.P."/>
            <person name="Goker M."/>
            <person name="Reva O."/>
            <person name="Miroshnichenko M."/>
            <person name="Kyprides N."/>
            <person name="Woyke T."/>
            <person name="Gelfand M."/>
        </authorList>
    </citation>
    <scope>NUCLEOTIDE SEQUENCE [LARGE SCALE GENOMIC DNA]</scope>
    <source>
        <strain evidence="1 2">LF13</strain>
    </source>
</reference>
<organism evidence="1 2">
    <name type="scientific">Caldithrix abyssi DSM 13497</name>
    <dbReference type="NCBI Taxonomy" id="880073"/>
    <lineage>
        <taxon>Bacteria</taxon>
        <taxon>Pseudomonadati</taxon>
        <taxon>Calditrichota</taxon>
        <taxon>Calditrichia</taxon>
        <taxon>Calditrichales</taxon>
        <taxon>Calditrichaceae</taxon>
        <taxon>Caldithrix</taxon>
    </lineage>
</organism>
<name>A0A1J1CDH0_CALAY</name>
<protein>
    <submittedName>
        <fullName evidence="1">Uncharacterized protein</fullName>
    </submittedName>
</protein>
<dbReference type="RefSeq" id="WP_071961307.1">
    <property type="nucleotide sequence ID" value="NZ_CP018099.1"/>
</dbReference>
<dbReference type="AlphaFoldDB" id="A0A1J1CDH0"/>
<evidence type="ECO:0000313" key="1">
    <source>
        <dbReference type="EMBL" id="APF20765.1"/>
    </source>
</evidence>
<dbReference type="KEGG" id="caby:Cabys_4020"/>
<sequence>MHRLIVVKNQENPLILKIKVQKLSPGQQIRNQNQPQRAHSQITPIIAENDFTLNTKAKQTGTIAPLLF</sequence>
<gene>
    <name evidence="1" type="ORF">Cabys_4020</name>
</gene>
<accession>A0A1J1CDH0</accession>
<proteinExistence type="predicted"/>
<dbReference type="Proteomes" id="UP000183868">
    <property type="component" value="Chromosome"/>
</dbReference>
<dbReference type="EMBL" id="CP018099">
    <property type="protein sequence ID" value="APF20765.1"/>
    <property type="molecule type" value="Genomic_DNA"/>
</dbReference>